<feature type="compositionally biased region" description="Polar residues" evidence="4">
    <location>
        <begin position="267"/>
        <end position="277"/>
    </location>
</feature>
<keyword evidence="3" id="KW-0862">Zinc</keyword>
<feature type="domain" description="BTB" evidence="5">
    <location>
        <begin position="32"/>
        <end position="97"/>
    </location>
</feature>
<dbReference type="SUPFAM" id="SSF54695">
    <property type="entry name" value="POZ domain"/>
    <property type="match status" value="1"/>
</dbReference>
<dbReference type="GeneID" id="113211822"/>
<gene>
    <name evidence="8" type="primary">LOC113211822</name>
</gene>
<protein>
    <submittedName>
        <fullName evidence="8">Protein tramtrack, beta isoform isoform X1</fullName>
    </submittedName>
</protein>
<dbReference type="Gene3D" id="3.30.710.10">
    <property type="entry name" value="Potassium Channel Kv1.1, Chain A"/>
    <property type="match status" value="1"/>
</dbReference>
<accession>A0A6J1SYT4</accession>
<dbReference type="SMART" id="SM00225">
    <property type="entry name" value="BTB"/>
    <property type="match status" value="1"/>
</dbReference>
<dbReference type="GO" id="GO:0005634">
    <property type="term" value="C:nucleus"/>
    <property type="evidence" value="ECO:0007669"/>
    <property type="project" value="UniProtKB-SubCell"/>
</dbReference>
<dbReference type="RefSeq" id="XP_026286103.1">
    <property type="nucleotide sequence ID" value="XM_026430318.2"/>
</dbReference>
<dbReference type="InterPro" id="IPR013087">
    <property type="entry name" value="Znf_C2H2_type"/>
</dbReference>
<evidence type="ECO:0000256" key="4">
    <source>
        <dbReference type="SAM" id="MobiDB-lite"/>
    </source>
</evidence>
<evidence type="ECO:0000313" key="8">
    <source>
        <dbReference type="RefSeq" id="XP_026286103.1"/>
    </source>
</evidence>
<dbReference type="Proteomes" id="UP000504606">
    <property type="component" value="Unplaced"/>
</dbReference>
<dbReference type="GO" id="GO:0006357">
    <property type="term" value="P:regulation of transcription by RNA polymerase II"/>
    <property type="evidence" value="ECO:0007669"/>
    <property type="project" value="TreeGrafter"/>
</dbReference>
<proteinExistence type="predicted"/>
<evidence type="ECO:0000256" key="1">
    <source>
        <dbReference type="ARBA" id="ARBA00004123"/>
    </source>
</evidence>
<dbReference type="InterPro" id="IPR036236">
    <property type="entry name" value="Znf_C2H2_sf"/>
</dbReference>
<dbReference type="SUPFAM" id="SSF57667">
    <property type="entry name" value="beta-beta-alpha zinc fingers"/>
    <property type="match status" value="1"/>
</dbReference>
<reference evidence="8" key="1">
    <citation type="submission" date="2025-08" db="UniProtKB">
        <authorList>
            <consortium name="RefSeq"/>
        </authorList>
    </citation>
    <scope>IDENTIFICATION</scope>
    <source>
        <tissue evidence="8">Whole organism</tissue>
    </source>
</reference>
<organism evidence="7 8">
    <name type="scientific">Frankliniella occidentalis</name>
    <name type="common">Western flower thrips</name>
    <name type="synonym">Euthrips occidentalis</name>
    <dbReference type="NCBI Taxonomy" id="133901"/>
    <lineage>
        <taxon>Eukaryota</taxon>
        <taxon>Metazoa</taxon>
        <taxon>Ecdysozoa</taxon>
        <taxon>Arthropoda</taxon>
        <taxon>Hexapoda</taxon>
        <taxon>Insecta</taxon>
        <taxon>Pterygota</taxon>
        <taxon>Neoptera</taxon>
        <taxon>Paraneoptera</taxon>
        <taxon>Thysanoptera</taxon>
        <taxon>Terebrantia</taxon>
        <taxon>Thripoidea</taxon>
        <taxon>Thripidae</taxon>
        <taxon>Frankliniella</taxon>
    </lineage>
</organism>
<dbReference type="PANTHER" id="PTHR23110:SF99">
    <property type="entry name" value="BROAD-COMPLEX CORE PROTEIN ISOFORM 6"/>
    <property type="match status" value="1"/>
</dbReference>
<dbReference type="AlphaFoldDB" id="A0A6J1SYT4"/>
<dbReference type="SMART" id="SM00355">
    <property type="entry name" value="ZnF_C2H2"/>
    <property type="match status" value="2"/>
</dbReference>
<keyword evidence="3" id="KW-0479">Metal-binding</keyword>
<dbReference type="Pfam" id="PF00096">
    <property type="entry name" value="zf-C2H2"/>
    <property type="match status" value="1"/>
</dbReference>
<evidence type="ECO:0000313" key="7">
    <source>
        <dbReference type="Proteomes" id="UP000504606"/>
    </source>
</evidence>
<dbReference type="PANTHER" id="PTHR23110">
    <property type="entry name" value="BTB DOMAIN TRANSCRIPTION FACTOR"/>
    <property type="match status" value="1"/>
</dbReference>
<evidence type="ECO:0000256" key="2">
    <source>
        <dbReference type="ARBA" id="ARBA00023242"/>
    </source>
</evidence>
<keyword evidence="7" id="KW-1185">Reference proteome</keyword>
<keyword evidence="2" id="KW-0539">Nucleus</keyword>
<dbReference type="PROSITE" id="PS50097">
    <property type="entry name" value="BTB"/>
    <property type="match status" value="1"/>
</dbReference>
<feature type="domain" description="C2H2-type" evidence="6">
    <location>
        <begin position="348"/>
        <end position="376"/>
    </location>
</feature>
<dbReference type="GO" id="GO:0048513">
    <property type="term" value="P:animal organ development"/>
    <property type="evidence" value="ECO:0007669"/>
    <property type="project" value="UniProtKB-ARBA"/>
</dbReference>
<keyword evidence="3" id="KW-0863">Zinc-finger</keyword>
<name>A0A6J1SYT4_FRAOC</name>
<feature type="compositionally biased region" description="Low complexity" evidence="4">
    <location>
        <begin position="122"/>
        <end position="134"/>
    </location>
</feature>
<dbReference type="Pfam" id="PF00651">
    <property type="entry name" value="BTB"/>
    <property type="match status" value="1"/>
</dbReference>
<dbReference type="GO" id="GO:0003006">
    <property type="term" value="P:developmental process involved in reproduction"/>
    <property type="evidence" value="ECO:0007669"/>
    <property type="project" value="UniProtKB-ARBA"/>
</dbReference>
<evidence type="ECO:0000259" key="5">
    <source>
        <dbReference type="PROSITE" id="PS50097"/>
    </source>
</evidence>
<dbReference type="GO" id="GO:0048666">
    <property type="term" value="P:neuron development"/>
    <property type="evidence" value="ECO:0007669"/>
    <property type="project" value="UniProtKB-ARBA"/>
</dbReference>
<dbReference type="InterPro" id="IPR051095">
    <property type="entry name" value="Dros_DevTransReg"/>
</dbReference>
<dbReference type="PROSITE" id="PS50157">
    <property type="entry name" value="ZINC_FINGER_C2H2_2"/>
    <property type="match status" value="1"/>
</dbReference>
<dbReference type="Gene3D" id="3.30.160.60">
    <property type="entry name" value="Classic Zinc Finger"/>
    <property type="match status" value="1"/>
</dbReference>
<sequence length="416" mass="45858">MATAEQFSLRWNNFQSNMTSGFHALWEGEDLVDVTLAADGRFLQAHKVVLSVCSPYFKTLFKVNPCKHPIVILKDVAYKDLEALLQFMYRGEVNVCQEELGGFLKTAEMLEVKGLTGDDGQRSSSPNSPMQQPQTLLAKQPKDRSHLPGKAVSSSMVLPEDTRGVLTPQFKRKRVSGPVSPATANSVNEDNNIRGHSEYPELTHPKLEPRDMDGDEGGDSYAEKDVNDSLATLLAGESSHSGIHAESMPGMDPTVFSSMSGHGPGDSTGSQDASQGNHYEEDNEDSKVTGKPGGLPSPKSENTEVGNSLQVLRHSLSIHNSSRGVSILKKNIINQLWRPNTSRVSSEYRCTLCQKTFTRRDHLRTHERNLHGQDAGPFTCCICMQLYKNADSLRKHVTKYHFSRETAPSTTTDVPS</sequence>
<dbReference type="KEGG" id="foc:113211822"/>
<evidence type="ECO:0000259" key="6">
    <source>
        <dbReference type="PROSITE" id="PS50157"/>
    </source>
</evidence>
<comment type="subcellular location">
    <subcellularLocation>
        <location evidence="1">Nucleus</location>
    </subcellularLocation>
</comment>
<dbReference type="InterPro" id="IPR011333">
    <property type="entry name" value="SKP1/BTB/POZ_sf"/>
</dbReference>
<dbReference type="CDD" id="cd18315">
    <property type="entry name" value="BTB_POZ_BAB-like"/>
    <property type="match status" value="1"/>
</dbReference>
<dbReference type="InterPro" id="IPR000210">
    <property type="entry name" value="BTB/POZ_dom"/>
</dbReference>
<dbReference type="PROSITE" id="PS00028">
    <property type="entry name" value="ZINC_FINGER_C2H2_1"/>
    <property type="match status" value="2"/>
</dbReference>
<feature type="compositionally biased region" description="Basic and acidic residues" evidence="4">
    <location>
        <begin position="191"/>
        <end position="212"/>
    </location>
</feature>
<feature type="region of interest" description="Disordered" evidence="4">
    <location>
        <begin position="241"/>
        <end position="304"/>
    </location>
</feature>
<dbReference type="OrthoDB" id="2311693at2759"/>
<feature type="region of interest" description="Disordered" evidence="4">
    <location>
        <begin position="115"/>
        <end position="223"/>
    </location>
</feature>
<dbReference type="GO" id="GO:0008270">
    <property type="term" value="F:zinc ion binding"/>
    <property type="evidence" value="ECO:0007669"/>
    <property type="project" value="UniProtKB-KW"/>
</dbReference>
<evidence type="ECO:0000256" key="3">
    <source>
        <dbReference type="PROSITE-ProRule" id="PRU00042"/>
    </source>
</evidence>